<comment type="caution">
    <text evidence="2">The sequence shown here is derived from an EMBL/GenBank/DDBJ whole genome shotgun (WGS) entry which is preliminary data.</text>
</comment>
<evidence type="ECO:0000256" key="1">
    <source>
        <dbReference type="SAM" id="MobiDB-lite"/>
    </source>
</evidence>
<accession>A0ABU1PWL8</accession>
<proteinExistence type="predicted"/>
<reference evidence="2 3" key="1">
    <citation type="submission" date="2023-07" db="EMBL/GenBank/DDBJ databases">
        <title>Sequencing the genomes of 1000 actinobacteria strains.</title>
        <authorList>
            <person name="Klenk H.-P."/>
        </authorList>
    </citation>
    <scope>NUCLEOTIDE SEQUENCE [LARGE SCALE GENOMIC DNA]</scope>
    <source>
        <strain evidence="2 3">DSM 43749</strain>
    </source>
</reference>
<dbReference type="Proteomes" id="UP001268819">
    <property type="component" value="Unassembled WGS sequence"/>
</dbReference>
<keyword evidence="3" id="KW-1185">Reference proteome</keyword>
<evidence type="ECO:0000313" key="2">
    <source>
        <dbReference type="EMBL" id="MDR6594549.1"/>
    </source>
</evidence>
<sequence length="94" mass="9811">MDSSVVGLRPMPRRSAGLVWRTSPLTGCDRATRVSTGVPGNVVSAKVSVHSGKATAVTAVVITSCRWRACPLPRAATTPYTGSGAEGRPFRDSL</sequence>
<name>A0ABU1PWL8_9PSEU</name>
<protein>
    <submittedName>
        <fullName evidence="2">Uncharacterized protein</fullName>
    </submittedName>
</protein>
<dbReference type="EMBL" id="JAVDSG010000001">
    <property type="protein sequence ID" value="MDR6594549.1"/>
    <property type="molecule type" value="Genomic_DNA"/>
</dbReference>
<evidence type="ECO:0000313" key="3">
    <source>
        <dbReference type="Proteomes" id="UP001268819"/>
    </source>
</evidence>
<gene>
    <name evidence="2" type="ORF">J2S66_002933</name>
</gene>
<feature type="region of interest" description="Disordered" evidence="1">
    <location>
        <begin position="74"/>
        <end position="94"/>
    </location>
</feature>
<organism evidence="2 3">
    <name type="scientific">Saccharothrix longispora</name>
    <dbReference type="NCBI Taxonomy" id="33920"/>
    <lineage>
        <taxon>Bacteria</taxon>
        <taxon>Bacillati</taxon>
        <taxon>Actinomycetota</taxon>
        <taxon>Actinomycetes</taxon>
        <taxon>Pseudonocardiales</taxon>
        <taxon>Pseudonocardiaceae</taxon>
        <taxon>Saccharothrix</taxon>
    </lineage>
</organism>